<dbReference type="GO" id="GO:0003677">
    <property type="term" value="F:DNA binding"/>
    <property type="evidence" value="ECO:0007669"/>
    <property type="project" value="UniProtKB-KW"/>
</dbReference>
<dbReference type="Proteomes" id="UP000198426">
    <property type="component" value="Unassembled WGS sequence"/>
</dbReference>
<dbReference type="InterPro" id="IPR036390">
    <property type="entry name" value="WH_DNA-bd_sf"/>
</dbReference>
<dbReference type="InterPro" id="IPR005119">
    <property type="entry name" value="LysR_subst-bd"/>
</dbReference>
<dbReference type="InterPro" id="IPR050950">
    <property type="entry name" value="HTH-type_LysR_regulators"/>
</dbReference>
<keyword evidence="3 6" id="KW-0238">DNA-binding</keyword>
<reference evidence="6 7" key="1">
    <citation type="submission" date="2017-06" db="EMBL/GenBank/DDBJ databases">
        <authorList>
            <person name="Kim H.J."/>
            <person name="Triplett B.A."/>
        </authorList>
    </citation>
    <scope>NUCLEOTIDE SEQUENCE [LARGE SCALE GENOMIC DNA]</scope>
    <source>
        <strain evidence="6 7">DSM 29339</strain>
    </source>
</reference>
<keyword evidence="4" id="KW-0804">Transcription</keyword>
<dbReference type="Pfam" id="PF03466">
    <property type="entry name" value="LysR_substrate"/>
    <property type="match status" value="1"/>
</dbReference>
<dbReference type="PROSITE" id="PS50931">
    <property type="entry name" value="HTH_LYSR"/>
    <property type="match status" value="1"/>
</dbReference>
<evidence type="ECO:0000256" key="1">
    <source>
        <dbReference type="ARBA" id="ARBA00009437"/>
    </source>
</evidence>
<keyword evidence="2" id="KW-0805">Transcription regulation</keyword>
<dbReference type="FunFam" id="1.10.10.10:FF:000001">
    <property type="entry name" value="LysR family transcriptional regulator"/>
    <property type="match status" value="1"/>
</dbReference>
<dbReference type="Pfam" id="PF00126">
    <property type="entry name" value="HTH_1"/>
    <property type="match status" value="1"/>
</dbReference>
<organism evidence="6 7">
    <name type="scientific">Tropicimonas sediminicola</name>
    <dbReference type="NCBI Taxonomy" id="1031541"/>
    <lineage>
        <taxon>Bacteria</taxon>
        <taxon>Pseudomonadati</taxon>
        <taxon>Pseudomonadota</taxon>
        <taxon>Alphaproteobacteria</taxon>
        <taxon>Rhodobacterales</taxon>
        <taxon>Roseobacteraceae</taxon>
        <taxon>Tropicimonas</taxon>
    </lineage>
</organism>
<dbReference type="InterPro" id="IPR000847">
    <property type="entry name" value="LysR_HTH_N"/>
</dbReference>
<name>A0A239LLX3_9RHOB</name>
<sequence length="317" mass="34502">MWTRRYCWTVLVPNSTIDLRLLNYFLRTAELRNISKAAEALNVAQPTLSKAIQQLEHQLQARVFLRTAHGVEVTPIGERLLRHAKLVSAQVSDAVEEVEAMRDGSAGQVRVGAGPSWVRRKLPEAVAVALAERPGLQVSVSGGFDERLLQGLEDGALDFVVAEKPLSGGGQIYDYDPLTDDALIVIGRPQHPLAGRKGIPPEEALAADWALPPQHTLARRKLDGRVISLGEAPPTPLITSNSQTFLLTFAHFHDVLLYTTRSVLQIPEACELVEVDVPELASSRAAGLIYRRPKLLTPAAAFVAETLKAVCAAEPVN</sequence>
<protein>
    <submittedName>
        <fullName evidence="6">DNA-binding transcriptional regulator, LysR family</fullName>
    </submittedName>
</protein>
<evidence type="ECO:0000256" key="4">
    <source>
        <dbReference type="ARBA" id="ARBA00023163"/>
    </source>
</evidence>
<dbReference type="Gene3D" id="1.10.10.10">
    <property type="entry name" value="Winged helix-like DNA-binding domain superfamily/Winged helix DNA-binding domain"/>
    <property type="match status" value="1"/>
</dbReference>
<comment type="similarity">
    <text evidence="1">Belongs to the LysR transcriptional regulatory family.</text>
</comment>
<dbReference type="PANTHER" id="PTHR30419">
    <property type="entry name" value="HTH-TYPE TRANSCRIPTIONAL REGULATOR YBHD"/>
    <property type="match status" value="1"/>
</dbReference>
<dbReference type="AlphaFoldDB" id="A0A239LLX3"/>
<feature type="domain" description="HTH lysR-type" evidence="5">
    <location>
        <begin position="17"/>
        <end position="74"/>
    </location>
</feature>
<dbReference type="PRINTS" id="PR00039">
    <property type="entry name" value="HTHLYSR"/>
</dbReference>
<evidence type="ECO:0000313" key="7">
    <source>
        <dbReference type="Proteomes" id="UP000198426"/>
    </source>
</evidence>
<evidence type="ECO:0000313" key="6">
    <source>
        <dbReference type="EMBL" id="SNT30669.1"/>
    </source>
</evidence>
<dbReference type="Gene3D" id="3.40.190.290">
    <property type="match status" value="1"/>
</dbReference>
<dbReference type="InterPro" id="IPR036388">
    <property type="entry name" value="WH-like_DNA-bd_sf"/>
</dbReference>
<dbReference type="GO" id="GO:0003700">
    <property type="term" value="F:DNA-binding transcription factor activity"/>
    <property type="evidence" value="ECO:0007669"/>
    <property type="project" value="InterPro"/>
</dbReference>
<dbReference type="EMBL" id="FZOY01000010">
    <property type="protein sequence ID" value="SNT30669.1"/>
    <property type="molecule type" value="Genomic_DNA"/>
</dbReference>
<proteinExistence type="inferred from homology"/>
<dbReference type="RefSeq" id="WP_176442960.1">
    <property type="nucleotide sequence ID" value="NZ_FZOY01000010.1"/>
</dbReference>
<gene>
    <name evidence="6" type="ORF">SAMN05421757_11056</name>
</gene>
<evidence type="ECO:0000256" key="2">
    <source>
        <dbReference type="ARBA" id="ARBA00023015"/>
    </source>
</evidence>
<accession>A0A239LLX3</accession>
<evidence type="ECO:0000256" key="3">
    <source>
        <dbReference type="ARBA" id="ARBA00023125"/>
    </source>
</evidence>
<dbReference type="PANTHER" id="PTHR30419:SF8">
    <property type="entry name" value="NITROGEN ASSIMILATION TRANSCRIPTIONAL ACTIVATOR-RELATED"/>
    <property type="match status" value="1"/>
</dbReference>
<dbReference type="GO" id="GO:0005829">
    <property type="term" value="C:cytosol"/>
    <property type="evidence" value="ECO:0007669"/>
    <property type="project" value="TreeGrafter"/>
</dbReference>
<keyword evidence="7" id="KW-1185">Reference proteome</keyword>
<dbReference type="SUPFAM" id="SSF46785">
    <property type="entry name" value="Winged helix' DNA-binding domain"/>
    <property type="match status" value="1"/>
</dbReference>
<dbReference type="SUPFAM" id="SSF53850">
    <property type="entry name" value="Periplasmic binding protein-like II"/>
    <property type="match status" value="1"/>
</dbReference>
<evidence type="ECO:0000259" key="5">
    <source>
        <dbReference type="PROSITE" id="PS50931"/>
    </source>
</evidence>